<gene>
    <name evidence="2" type="ORF">RUM43_006789</name>
</gene>
<evidence type="ECO:0000313" key="3">
    <source>
        <dbReference type="Proteomes" id="UP001372834"/>
    </source>
</evidence>
<accession>A0AAN8S7G3</accession>
<sequence>MITKKGFLHKYRSFLKIIYPGDGQELADVWPMNWKNDFPVGFETELMSKPKRTEKMKCFNELFEIRKRKFRELTESHDNFFIIQSNRAFSATSGKRLTPDNKKNKIQHDEHNSPPVVVIEYFNDEAGFEFELVVSPGTGNRRAFLEMADELSASEMVSYFTTCAAQLRGRAVFVQFSNHKELKTDQTHSNANASAQAALQAAQALSGNVDTQGGPNTVLRVIIEHMVYPVTLDVLYKLNFHTLFGKRIRKTERGREQEREKYGEPEGEIERRKEEKRRELDLDWKNFIWSPDFS</sequence>
<proteinExistence type="predicted"/>
<protein>
    <submittedName>
        <fullName evidence="2">Uncharacterized protein</fullName>
    </submittedName>
</protein>
<comment type="caution">
    <text evidence="2">The sequence shown here is derived from an EMBL/GenBank/DDBJ whole genome shotgun (WGS) entry which is preliminary data.</text>
</comment>
<organism evidence="2 3">
    <name type="scientific">Polyplax serrata</name>
    <name type="common">Common mouse louse</name>
    <dbReference type="NCBI Taxonomy" id="468196"/>
    <lineage>
        <taxon>Eukaryota</taxon>
        <taxon>Metazoa</taxon>
        <taxon>Ecdysozoa</taxon>
        <taxon>Arthropoda</taxon>
        <taxon>Hexapoda</taxon>
        <taxon>Insecta</taxon>
        <taxon>Pterygota</taxon>
        <taxon>Neoptera</taxon>
        <taxon>Paraneoptera</taxon>
        <taxon>Psocodea</taxon>
        <taxon>Troctomorpha</taxon>
        <taxon>Phthiraptera</taxon>
        <taxon>Anoplura</taxon>
        <taxon>Polyplacidae</taxon>
        <taxon>Polyplax</taxon>
    </lineage>
</organism>
<dbReference type="Proteomes" id="UP001372834">
    <property type="component" value="Unassembled WGS sequence"/>
</dbReference>
<name>A0AAN8S7G3_POLSC</name>
<evidence type="ECO:0000313" key="2">
    <source>
        <dbReference type="EMBL" id="KAK6638522.1"/>
    </source>
</evidence>
<feature type="region of interest" description="Disordered" evidence="1">
    <location>
        <begin position="251"/>
        <end position="276"/>
    </location>
</feature>
<dbReference type="PANTHER" id="PTHR15592">
    <property type="entry name" value="MATRIN 3/NUCLEAR PROTEIN 220-RELATED"/>
    <property type="match status" value="1"/>
</dbReference>
<dbReference type="InterPro" id="IPR012677">
    <property type="entry name" value="Nucleotide-bd_a/b_plait_sf"/>
</dbReference>
<reference evidence="2 3" key="1">
    <citation type="submission" date="2023-10" db="EMBL/GenBank/DDBJ databases">
        <title>Genomes of two closely related lineages of the louse Polyplax serrata with different host specificities.</title>
        <authorList>
            <person name="Martinu J."/>
            <person name="Tarabai H."/>
            <person name="Stefka J."/>
            <person name="Hypsa V."/>
        </authorList>
    </citation>
    <scope>NUCLEOTIDE SEQUENCE [LARGE SCALE GENOMIC DNA]</scope>
    <source>
        <strain evidence="2">HR10_N</strain>
    </source>
</reference>
<dbReference type="Gene3D" id="3.30.70.330">
    <property type="match status" value="1"/>
</dbReference>
<dbReference type="EMBL" id="JAWJWE010000003">
    <property type="protein sequence ID" value="KAK6638522.1"/>
    <property type="molecule type" value="Genomic_DNA"/>
</dbReference>
<evidence type="ECO:0000256" key="1">
    <source>
        <dbReference type="SAM" id="MobiDB-lite"/>
    </source>
</evidence>
<dbReference type="AlphaFoldDB" id="A0AAN8S7G3"/>